<organism evidence="2 3">
    <name type="scientific">Marchantia polymorpha subsp. ruderalis</name>
    <dbReference type="NCBI Taxonomy" id="1480154"/>
    <lineage>
        <taxon>Eukaryota</taxon>
        <taxon>Viridiplantae</taxon>
        <taxon>Streptophyta</taxon>
        <taxon>Embryophyta</taxon>
        <taxon>Marchantiophyta</taxon>
        <taxon>Marchantiopsida</taxon>
        <taxon>Marchantiidae</taxon>
        <taxon>Marchantiales</taxon>
        <taxon>Marchantiaceae</taxon>
        <taxon>Marchantia</taxon>
    </lineage>
</organism>
<evidence type="ECO:0000313" key="3">
    <source>
        <dbReference type="Proteomes" id="UP000077202"/>
    </source>
</evidence>
<feature type="region of interest" description="Disordered" evidence="1">
    <location>
        <begin position="69"/>
        <end position="111"/>
    </location>
</feature>
<evidence type="ECO:0000313" key="2">
    <source>
        <dbReference type="EMBL" id="OAE24412.1"/>
    </source>
</evidence>
<reference evidence="2" key="1">
    <citation type="submission" date="2016-03" db="EMBL/GenBank/DDBJ databases">
        <title>Mechanisms controlling the formation of the plant cell surface in tip-growing cells are functionally conserved among land plants.</title>
        <authorList>
            <person name="Honkanen S."/>
            <person name="Jones V.A."/>
            <person name="Morieri G."/>
            <person name="Champion C."/>
            <person name="Hetherington A.J."/>
            <person name="Kelly S."/>
            <person name="Saint-Marcoux D."/>
            <person name="Proust H."/>
            <person name="Prescott H."/>
            <person name="Dolan L."/>
        </authorList>
    </citation>
    <scope>NUCLEOTIDE SEQUENCE [LARGE SCALE GENOMIC DNA]</scope>
    <source>
        <tissue evidence="2">Whole gametophyte</tissue>
    </source>
</reference>
<keyword evidence="3" id="KW-1185">Reference proteome</keyword>
<evidence type="ECO:0000256" key="1">
    <source>
        <dbReference type="SAM" id="MobiDB-lite"/>
    </source>
</evidence>
<dbReference type="EMBL" id="LVLJ01002607">
    <property type="protein sequence ID" value="OAE24412.1"/>
    <property type="molecule type" value="Genomic_DNA"/>
</dbReference>
<dbReference type="Proteomes" id="UP000077202">
    <property type="component" value="Unassembled WGS sequence"/>
</dbReference>
<gene>
    <name evidence="2" type="ORF">AXG93_4530s1140</name>
</gene>
<accession>A0A176VVU3</accession>
<sequence>MGRVGKSVVVLVVPMKGDGTRVSEEGANVCRNESDVCCFTDDGGVVLLLPLLLQEEVWSLSKVVHRGRAVDPKNGSRVEHEFEHRERAPRGAKEAELESARDRRESEGELERVKVRLSRRRGTGRKKAEVVEERWKLHACSNSGKE</sequence>
<proteinExistence type="predicted"/>
<name>A0A176VVU3_MARPO</name>
<dbReference type="AlphaFoldDB" id="A0A176VVU3"/>
<protein>
    <submittedName>
        <fullName evidence="2">Uncharacterized protein</fullName>
    </submittedName>
</protein>
<comment type="caution">
    <text evidence="2">The sequence shown here is derived from an EMBL/GenBank/DDBJ whole genome shotgun (WGS) entry which is preliminary data.</text>
</comment>